<gene>
    <name evidence="6" type="ORF">D4765_17320</name>
</gene>
<dbReference type="InterPro" id="IPR028082">
    <property type="entry name" value="Peripla_BP_I"/>
</dbReference>
<dbReference type="InterPro" id="IPR010982">
    <property type="entry name" value="Lambda_DNA-bd_dom_sf"/>
</dbReference>
<evidence type="ECO:0000256" key="3">
    <source>
        <dbReference type="ARBA" id="ARBA00023163"/>
    </source>
</evidence>
<comment type="caution">
    <text evidence="6">The sequence shown here is derived from an EMBL/GenBank/DDBJ whole genome shotgun (WGS) entry which is preliminary data.</text>
</comment>
<dbReference type="SMART" id="SM00354">
    <property type="entry name" value="HTH_LACI"/>
    <property type="match status" value="1"/>
</dbReference>
<dbReference type="GO" id="GO:0003700">
    <property type="term" value="F:DNA-binding transcription factor activity"/>
    <property type="evidence" value="ECO:0007669"/>
    <property type="project" value="TreeGrafter"/>
</dbReference>
<dbReference type="GO" id="GO:0000976">
    <property type="term" value="F:transcription cis-regulatory region binding"/>
    <property type="evidence" value="ECO:0007669"/>
    <property type="project" value="TreeGrafter"/>
</dbReference>
<organism evidence="6 7">
    <name type="scientific">Subtercola vilae</name>
    <dbReference type="NCBI Taxonomy" id="2056433"/>
    <lineage>
        <taxon>Bacteria</taxon>
        <taxon>Bacillati</taxon>
        <taxon>Actinomycetota</taxon>
        <taxon>Actinomycetes</taxon>
        <taxon>Micrococcales</taxon>
        <taxon>Microbacteriaceae</taxon>
        <taxon>Subtercola</taxon>
    </lineage>
</organism>
<accession>A0A4T2BGA0</accession>
<dbReference type="SUPFAM" id="SSF53822">
    <property type="entry name" value="Periplasmic binding protein-like I"/>
    <property type="match status" value="1"/>
</dbReference>
<proteinExistence type="predicted"/>
<evidence type="ECO:0000313" key="7">
    <source>
        <dbReference type="Proteomes" id="UP000306192"/>
    </source>
</evidence>
<dbReference type="Gene3D" id="3.40.50.2300">
    <property type="match status" value="2"/>
</dbReference>
<keyword evidence="3" id="KW-0804">Transcription</keyword>
<protein>
    <submittedName>
        <fullName evidence="6">LacI family DNA-binding transcriptional regulator</fullName>
    </submittedName>
</protein>
<feature type="domain" description="HTH lacI-type" evidence="5">
    <location>
        <begin position="69"/>
        <end position="123"/>
    </location>
</feature>
<reference evidence="6 7" key="1">
    <citation type="journal article" date="2019" name="Microorganisms">
        <title>Systematic Affiliation and Genome Analysis of Subtercola vilae DB165(T) with Particular Emphasis on Cold Adaptation of an Isolate from a High-Altitude Cold Volcano Lake.</title>
        <authorList>
            <person name="Villalobos A.S."/>
            <person name="Wiese J."/>
            <person name="Imhoff J.F."/>
            <person name="Dorador C."/>
            <person name="Keller A."/>
            <person name="Hentschel U."/>
        </authorList>
    </citation>
    <scope>NUCLEOTIDE SEQUENCE [LARGE SCALE GENOMIC DNA]</scope>
    <source>
        <strain evidence="6 7">DB165</strain>
    </source>
</reference>
<dbReference type="PANTHER" id="PTHR30146">
    <property type="entry name" value="LACI-RELATED TRANSCRIPTIONAL REPRESSOR"/>
    <property type="match status" value="1"/>
</dbReference>
<dbReference type="PANTHER" id="PTHR30146:SF109">
    <property type="entry name" value="HTH-TYPE TRANSCRIPTIONAL REGULATOR GALS"/>
    <property type="match status" value="1"/>
</dbReference>
<keyword evidence="7" id="KW-1185">Reference proteome</keyword>
<sequence>MGRRARRRSRGTRRVVAVRNGVARATTYDVTVNTRPDDAEQQQEQHLAGPLAESSPEPPARQPVRVKAPSIRDVARLAGVSHQTVSRVLNNHPSIRSETKARVQKVMDDLQYRPNRAARVLATSRSRIIGVITAASSQYGPASSLQAIEQAAREKGYFVNTVNVDGSDRESLERGLNHLLDQSVEGLIVIAPQVLAFHMFAELKVSLPFVTLQSTGSNDEQALSVDQISGARRATRHLIEQGHRMIVHVAGPQDWFEAEARAQGFALEMAAAGLVAPAPVLGDWTALSGAALGRTLARQRAAVPPAERFTAIFSANDQMALGLIHGLAIEGVSVPGDVSIVGFDDMPEARFFLPPLTTIRQDFAELGRRSIALLLGDLDEESPEAGAIVPDLIVRGSTAPPRG</sequence>
<evidence type="ECO:0000313" key="6">
    <source>
        <dbReference type="EMBL" id="TIH30247.1"/>
    </source>
</evidence>
<feature type="region of interest" description="Disordered" evidence="4">
    <location>
        <begin position="27"/>
        <end position="65"/>
    </location>
</feature>
<dbReference type="Proteomes" id="UP000306192">
    <property type="component" value="Unassembled WGS sequence"/>
</dbReference>
<dbReference type="CDD" id="cd01392">
    <property type="entry name" value="HTH_LacI"/>
    <property type="match status" value="1"/>
</dbReference>
<dbReference type="InterPro" id="IPR046335">
    <property type="entry name" value="LacI/GalR-like_sensor"/>
</dbReference>
<dbReference type="CDD" id="cd01574">
    <property type="entry name" value="PBP1_LacI"/>
    <property type="match status" value="1"/>
</dbReference>
<dbReference type="PRINTS" id="PR00036">
    <property type="entry name" value="HTHLACI"/>
</dbReference>
<dbReference type="PROSITE" id="PS50932">
    <property type="entry name" value="HTH_LACI_2"/>
    <property type="match status" value="1"/>
</dbReference>
<dbReference type="Pfam" id="PF00356">
    <property type="entry name" value="LacI"/>
    <property type="match status" value="1"/>
</dbReference>
<keyword evidence="2 6" id="KW-0238">DNA-binding</keyword>
<dbReference type="OrthoDB" id="9785139at2"/>
<dbReference type="AlphaFoldDB" id="A0A4T2BGA0"/>
<dbReference type="PROSITE" id="PS00356">
    <property type="entry name" value="HTH_LACI_1"/>
    <property type="match status" value="1"/>
</dbReference>
<name>A0A4T2BGA0_9MICO</name>
<dbReference type="InterPro" id="IPR000843">
    <property type="entry name" value="HTH_LacI"/>
</dbReference>
<keyword evidence="1" id="KW-0805">Transcription regulation</keyword>
<evidence type="ECO:0000256" key="2">
    <source>
        <dbReference type="ARBA" id="ARBA00023125"/>
    </source>
</evidence>
<evidence type="ECO:0000256" key="1">
    <source>
        <dbReference type="ARBA" id="ARBA00023015"/>
    </source>
</evidence>
<dbReference type="Gene3D" id="1.10.260.40">
    <property type="entry name" value="lambda repressor-like DNA-binding domains"/>
    <property type="match status" value="1"/>
</dbReference>
<evidence type="ECO:0000256" key="4">
    <source>
        <dbReference type="SAM" id="MobiDB-lite"/>
    </source>
</evidence>
<dbReference type="SUPFAM" id="SSF47413">
    <property type="entry name" value="lambda repressor-like DNA-binding domains"/>
    <property type="match status" value="1"/>
</dbReference>
<evidence type="ECO:0000259" key="5">
    <source>
        <dbReference type="PROSITE" id="PS50932"/>
    </source>
</evidence>
<dbReference type="EMBL" id="QYRT01000053">
    <property type="protein sequence ID" value="TIH30247.1"/>
    <property type="molecule type" value="Genomic_DNA"/>
</dbReference>
<dbReference type="Pfam" id="PF13377">
    <property type="entry name" value="Peripla_BP_3"/>
    <property type="match status" value="1"/>
</dbReference>